<evidence type="ECO:0000313" key="16">
    <source>
        <dbReference type="RefSeq" id="XP_053533706.1"/>
    </source>
</evidence>
<feature type="region of interest" description="Disordered" evidence="10">
    <location>
        <begin position="320"/>
        <end position="453"/>
    </location>
</feature>
<dbReference type="PANTHER" id="PTHR24100">
    <property type="entry name" value="BUTYROPHILIN"/>
    <property type="match status" value="1"/>
</dbReference>
<dbReference type="GO" id="GO:0050863">
    <property type="term" value="P:regulation of T cell activation"/>
    <property type="evidence" value="ECO:0007669"/>
    <property type="project" value="UniProtKB-ARBA"/>
</dbReference>
<evidence type="ECO:0000256" key="12">
    <source>
        <dbReference type="SAM" id="SignalP"/>
    </source>
</evidence>
<feature type="compositionally biased region" description="Polar residues" evidence="10">
    <location>
        <begin position="336"/>
        <end position="347"/>
    </location>
</feature>
<name>A0A9F7R215_ICTPU</name>
<dbReference type="GO" id="GO:1903037">
    <property type="term" value="P:regulation of leukocyte cell-cell adhesion"/>
    <property type="evidence" value="ECO:0007669"/>
    <property type="project" value="UniProtKB-ARBA"/>
</dbReference>
<dbReference type="GO" id="GO:0050852">
    <property type="term" value="P:T cell receptor signaling pathway"/>
    <property type="evidence" value="ECO:0007669"/>
    <property type="project" value="TreeGrafter"/>
</dbReference>
<organism evidence="15 16">
    <name type="scientific">Ictalurus punctatus</name>
    <name type="common">Channel catfish</name>
    <name type="synonym">Silurus punctatus</name>
    <dbReference type="NCBI Taxonomy" id="7998"/>
    <lineage>
        <taxon>Eukaryota</taxon>
        <taxon>Metazoa</taxon>
        <taxon>Chordata</taxon>
        <taxon>Craniata</taxon>
        <taxon>Vertebrata</taxon>
        <taxon>Euteleostomi</taxon>
        <taxon>Actinopterygii</taxon>
        <taxon>Neopterygii</taxon>
        <taxon>Teleostei</taxon>
        <taxon>Ostariophysi</taxon>
        <taxon>Siluriformes</taxon>
        <taxon>Ictaluridae</taxon>
        <taxon>Ictalurus</taxon>
    </lineage>
</organism>
<gene>
    <name evidence="16" type="primary">LOC128629472</name>
</gene>
<dbReference type="RefSeq" id="XP_053533706.1">
    <property type="nucleotide sequence ID" value="XM_053677731.1"/>
</dbReference>
<dbReference type="InterPro" id="IPR003877">
    <property type="entry name" value="SPRY_dom"/>
</dbReference>
<dbReference type="Pfam" id="PF22705">
    <property type="entry name" value="C2-set_3"/>
    <property type="match status" value="1"/>
</dbReference>
<dbReference type="InterPro" id="IPR053896">
    <property type="entry name" value="BTN3A2-like_Ig-C"/>
</dbReference>
<sequence>MIPAPPLRWVLLILFPTLSHQTSGTFSVKVQSPASGFLGSSVSLHCALVNNMDARNLEVSWYHPKMQNTPILSYKNTQIQSPVDVQYQRRVFLLGELEKGDVSLKLENLTLADRGEYVCHVSSDNWYDKATVSLTVRVVGSTPVLSLTGAGGGQINVSCQSHGWLPEPSITWTDKEGRDLKHLSKDKFSNSSEGVVDVSSWLIVSPSESEWISCSVGLSDQERKEGRIMLFVPAGVTESWSGYFIVIPILLLLLLLLLLCAAGITVYRKKGLIFSKRKGTEYTEGTPSETAPLSNICMESQDQNDAPSIIPHSVVVDIDQPSEQREKTPPAPCPDLNQQKSSEQQNPEEVKETPHVAESREEDPGSCSSSPGFSTAGSTTDKPNFTPTTSNPTPAATISESATVSTTSAGSFSSANKHPTKNAERKRKNTKGRKNKDRANETESSFNKAKAREISTRTFNMESKADCSESKHLCKQEAVESEDLVQVKKFKVNITIDGEETPEFLTHEEKEVKCSTPVNTWDRNPDDDKIFTLCKEKFHCGKRYWEVKVRASHKEEKLSWFVGVASDAAERKYSVPFTPHNELWVLCYERETGLYIGDETERISVPDVNKELTAVGVFLDCDKHTLSFYNIDTQSHIYTFTNVEPKTPLRPLISPGVRDSHPVRIL</sequence>
<dbReference type="Pfam" id="PF00622">
    <property type="entry name" value="SPRY"/>
    <property type="match status" value="1"/>
</dbReference>
<evidence type="ECO:0000256" key="5">
    <source>
        <dbReference type="ARBA" id="ARBA00022989"/>
    </source>
</evidence>
<dbReference type="PRINTS" id="PR01407">
    <property type="entry name" value="BUTYPHLNCDUF"/>
</dbReference>
<dbReference type="PROSITE" id="PS50188">
    <property type="entry name" value="B302_SPRY"/>
    <property type="match status" value="1"/>
</dbReference>
<feature type="compositionally biased region" description="Polar residues" evidence="10">
    <location>
        <begin position="398"/>
        <end position="417"/>
    </location>
</feature>
<evidence type="ECO:0000256" key="11">
    <source>
        <dbReference type="SAM" id="Phobius"/>
    </source>
</evidence>
<dbReference type="InterPro" id="IPR007110">
    <property type="entry name" value="Ig-like_dom"/>
</dbReference>
<proteinExistence type="inferred from homology"/>
<dbReference type="KEGG" id="ipu:128629472"/>
<dbReference type="PANTHER" id="PTHR24100:SF149">
    <property type="entry name" value="BG-LIKE ANTIGEN 1-RELATED"/>
    <property type="match status" value="1"/>
</dbReference>
<dbReference type="InterPro" id="IPR013320">
    <property type="entry name" value="ConA-like_dom_sf"/>
</dbReference>
<evidence type="ECO:0000256" key="8">
    <source>
        <dbReference type="ARBA" id="ARBA00023180"/>
    </source>
</evidence>
<evidence type="ECO:0000256" key="9">
    <source>
        <dbReference type="ARBA" id="ARBA00023319"/>
    </source>
</evidence>
<dbReference type="SUPFAM" id="SSF48726">
    <property type="entry name" value="Immunoglobulin"/>
    <property type="match status" value="2"/>
</dbReference>
<dbReference type="InterPro" id="IPR001870">
    <property type="entry name" value="B30.2/SPRY"/>
</dbReference>
<reference evidence="16" key="2">
    <citation type="submission" date="2025-08" db="UniProtKB">
        <authorList>
            <consortium name="RefSeq"/>
        </authorList>
    </citation>
    <scope>IDENTIFICATION</scope>
    <source>
        <tissue evidence="16">Blood</tissue>
    </source>
</reference>
<evidence type="ECO:0000313" key="15">
    <source>
        <dbReference type="Proteomes" id="UP000221080"/>
    </source>
</evidence>
<protein>
    <submittedName>
        <fullName evidence="16">Butyrophilin subfamily 2 member A2</fullName>
    </submittedName>
</protein>
<keyword evidence="7" id="KW-1015">Disulfide bond</keyword>
<feature type="domain" description="Ig-like" evidence="14">
    <location>
        <begin position="143"/>
        <end position="216"/>
    </location>
</feature>
<dbReference type="Gene3D" id="2.60.120.920">
    <property type="match status" value="1"/>
</dbReference>
<dbReference type="PROSITE" id="PS50835">
    <property type="entry name" value="IG_LIKE"/>
    <property type="match status" value="2"/>
</dbReference>
<dbReference type="GO" id="GO:0001817">
    <property type="term" value="P:regulation of cytokine production"/>
    <property type="evidence" value="ECO:0007669"/>
    <property type="project" value="TreeGrafter"/>
</dbReference>
<feature type="transmembrane region" description="Helical" evidence="11">
    <location>
        <begin position="240"/>
        <end position="267"/>
    </location>
</feature>
<keyword evidence="3 11" id="KW-0812">Transmembrane</keyword>
<dbReference type="OrthoDB" id="9986391at2759"/>
<evidence type="ECO:0000256" key="7">
    <source>
        <dbReference type="ARBA" id="ARBA00023157"/>
    </source>
</evidence>
<evidence type="ECO:0000259" key="14">
    <source>
        <dbReference type="PROSITE" id="PS50835"/>
    </source>
</evidence>
<evidence type="ECO:0000259" key="13">
    <source>
        <dbReference type="PROSITE" id="PS50188"/>
    </source>
</evidence>
<dbReference type="Proteomes" id="UP000221080">
    <property type="component" value="Chromosome 29"/>
</dbReference>
<dbReference type="InterPro" id="IPR050504">
    <property type="entry name" value="IgSF_BTN/MOG"/>
</dbReference>
<evidence type="ECO:0000256" key="10">
    <source>
        <dbReference type="SAM" id="MobiDB-lite"/>
    </source>
</evidence>
<dbReference type="SUPFAM" id="SSF49899">
    <property type="entry name" value="Concanavalin A-like lectins/glucanases"/>
    <property type="match status" value="1"/>
</dbReference>
<dbReference type="GeneID" id="128629472"/>
<evidence type="ECO:0000256" key="2">
    <source>
        <dbReference type="ARBA" id="ARBA00007591"/>
    </source>
</evidence>
<feature type="domain" description="Ig-like" evidence="14">
    <location>
        <begin position="16"/>
        <end position="135"/>
    </location>
</feature>
<comment type="subcellular location">
    <subcellularLocation>
        <location evidence="1">Membrane</location>
        <topology evidence="1">Single-pass type I membrane protein</topology>
    </subcellularLocation>
</comment>
<dbReference type="InterPro" id="IPR036179">
    <property type="entry name" value="Ig-like_dom_sf"/>
</dbReference>
<accession>A0A9F7R215</accession>
<keyword evidence="9" id="KW-0393">Immunoglobulin domain</keyword>
<feature type="chain" id="PRO_5039924420" evidence="12">
    <location>
        <begin position="25"/>
        <end position="666"/>
    </location>
</feature>
<dbReference type="InterPro" id="IPR003599">
    <property type="entry name" value="Ig_sub"/>
</dbReference>
<feature type="compositionally biased region" description="Low complexity" evidence="10">
    <location>
        <begin position="383"/>
        <end position="397"/>
    </location>
</feature>
<dbReference type="SMART" id="SM00409">
    <property type="entry name" value="IG"/>
    <property type="match status" value="2"/>
</dbReference>
<dbReference type="InterPro" id="IPR043136">
    <property type="entry name" value="B30.2/SPRY_sf"/>
</dbReference>
<keyword evidence="4 12" id="KW-0732">Signal</keyword>
<dbReference type="AlphaFoldDB" id="A0A9F7R215"/>
<keyword evidence="8" id="KW-0325">Glycoprotein</keyword>
<dbReference type="SMART" id="SM00406">
    <property type="entry name" value="IGv"/>
    <property type="match status" value="1"/>
</dbReference>
<evidence type="ECO:0000256" key="1">
    <source>
        <dbReference type="ARBA" id="ARBA00004479"/>
    </source>
</evidence>
<feature type="compositionally biased region" description="Basic and acidic residues" evidence="10">
    <location>
        <begin position="348"/>
        <end position="363"/>
    </location>
</feature>
<feature type="compositionally biased region" description="Basic residues" evidence="10">
    <location>
        <begin position="418"/>
        <end position="436"/>
    </location>
</feature>
<evidence type="ECO:0000256" key="3">
    <source>
        <dbReference type="ARBA" id="ARBA00022692"/>
    </source>
</evidence>
<dbReference type="InterPro" id="IPR013106">
    <property type="entry name" value="Ig_V-set"/>
</dbReference>
<dbReference type="GO" id="GO:0009897">
    <property type="term" value="C:external side of plasma membrane"/>
    <property type="evidence" value="ECO:0007669"/>
    <property type="project" value="TreeGrafter"/>
</dbReference>
<keyword evidence="15" id="KW-1185">Reference proteome</keyword>
<dbReference type="GO" id="GO:0005102">
    <property type="term" value="F:signaling receptor binding"/>
    <property type="evidence" value="ECO:0007669"/>
    <property type="project" value="TreeGrafter"/>
</dbReference>
<dbReference type="FunFam" id="2.60.40.10:FF:000142">
    <property type="entry name" value="V-set domain-containing T-cell activation inhibitor 1"/>
    <property type="match status" value="1"/>
</dbReference>
<evidence type="ECO:0000256" key="4">
    <source>
        <dbReference type="ARBA" id="ARBA00022729"/>
    </source>
</evidence>
<feature type="signal peptide" evidence="12">
    <location>
        <begin position="1"/>
        <end position="24"/>
    </location>
</feature>
<comment type="similarity">
    <text evidence="2">Belongs to the immunoglobulin superfamily. BTN/MOG family.</text>
</comment>
<keyword evidence="6 11" id="KW-0472">Membrane</keyword>
<reference evidence="15" key="1">
    <citation type="journal article" date="2016" name="Nat. Commun.">
        <title>The channel catfish genome sequence provides insights into the evolution of scale formation in teleosts.</title>
        <authorList>
            <person name="Liu Z."/>
            <person name="Liu S."/>
            <person name="Yao J."/>
            <person name="Bao L."/>
            <person name="Zhang J."/>
            <person name="Li Y."/>
            <person name="Jiang C."/>
            <person name="Sun L."/>
            <person name="Wang R."/>
            <person name="Zhang Y."/>
            <person name="Zhou T."/>
            <person name="Zeng Q."/>
            <person name="Fu Q."/>
            <person name="Gao S."/>
            <person name="Li N."/>
            <person name="Koren S."/>
            <person name="Jiang Y."/>
            <person name="Zimin A."/>
            <person name="Xu P."/>
            <person name="Phillippy A.M."/>
            <person name="Geng X."/>
            <person name="Song L."/>
            <person name="Sun F."/>
            <person name="Li C."/>
            <person name="Wang X."/>
            <person name="Chen A."/>
            <person name="Jin Y."/>
            <person name="Yuan Z."/>
            <person name="Yang Y."/>
            <person name="Tan S."/>
            <person name="Peatman E."/>
            <person name="Lu J."/>
            <person name="Qin Z."/>
            <person name="Dunham R."/>
            <person name="Li Z."/>
            <person name="Sonstegard T."/>
            <person name="Feng J."/>
            <person name="Danzmann R.G."/>
            <person name="Schroeder S."/>
            <person name="Scheffler B."/>
            <person name="Duke M.V."/>
            <person name="Ballard L."/>
            <person name="Kucuktas H."/>
            <person name="Kaltenboeck L."/>
            <person name="Liu H."/>
            <person name="Armbruster J."/>
            <person name="Xie Y."/>
            <person name="Kirby M.L."/>
            <person name="Tian Y."/>
            <person name="Flanagan M.E."/>
            <person name="Mu W."/>
            <person name="Waldbieser G.C."/>
        </authorList>
    </citation>
    <scope>NUCLEOTIDE SEQUENCE [LARGE SCALE GENOMIC DNA]</scope>
    <source>
        <strain evidence="15">SDA103</strain>
    </source>
</reference>
<evidence type="ECO:0000256" key="6">
    <source>
        <dbReference type="ARBA" id="ARBA00023136"/>
    </source>
</evidence>
<dbReference type="InterPro" id="IPR013783">
    <property type="entry name" value="Ig-like_fold"/>
</dbReference>
<dbReference type="Gene3D" id="2.60.40.10">
    <property type="entry name" value="Immunoglobulins"/>
    <property type="match status" value="2"/>
</dbReference>
<keyword evidence="5 11" id="KW-1133">Transmembrane helix</keyword>
<feature type="domain" description="B30.2/SPRY" evidence="13">
    <location>
        <begin position="472"/>
        <end position="666"/>
    </location>
</feature>
<dbReference type="InterPro" id="IPR003879">
    <property type="entry name" value="Butyrophylin_SPRY"/>
</dbReference>
<feature type="compositionally biased region" description="Polar residues" evidence="10">
    <location>
        <begin position="366"/>
        <end position="382"/>
    </location>
</feature>
<dbReference type="Pfam" id="PF07686">
    <property type="entry name" value="V-set"/>
    <property type="match status" value="1"/>
</dbReference>
<dbReference type="SMART" id="SM00449">
    <property type="entry name" value="SPRY"/>
    <property type="match status" value="1"/>
</dbReference>